<dbReference type="OrthoDB" id="9782828at2"/>
<keyword evidence="10 12" id="KW-0704">Schiff base</keyword>
<dbReference type="GO" id="GO:0005829">
    <property type="term" value="C:cytosol"/>
    <property type="evidence" value="ECO:0007669"/>
    <property type="project" value="TreeGrafter"/>
</dbReference>
<reference evidence="16 17" key="1">
    <citation type="submission" date="2019-04" db="EMBL/GenBank/DDBJ databases">
        <title>Cohnella sp. nov., isolated from soil.</title>
        <authorList>
            <person name="Kim W."/>
        </authorList>
    </citation>
    <scope>NUCLEOTIDE SEQUENCE [LARGE SCALE GENOMIC DNA]</scope>
    <source>
        <strain evidence="16 17">CAU 1483</strain>
    </source>
</reference>
<keyword evidence="5 12" id="KW-0963">Cytoplasm</keyword>
<evidence type="ECO:0000256" key="4">
    <source>
        <dbReference type="ARBA" id="ARBA00012086"/>
    </source>
</evidence>
<dbReference type="RefSeq" id="WP_136776498.1">
    <property type="nucleotide sequence ID" value="NZ_SUPK01000002.1"/>
</dbReference>
<sequence length="291" mass="31115">MNFGQLITAMVTPFDENLSIDWDATGRLIDYLIEEQQSDALVVSGTTGESPTLTDDEKIALFRFAVKHAAGRCKIIAGTGSNDTAHSVHLTKAAEEAGVDGVLLVVPYYNKPSQEGLYRHFQTVAESTSLPVILYNVPSRTVTGLSAATTLRLAQIPNVVATKECASLEQMTEIIKDAPDGFVLYSGDDALTLPCLAVGGQGIVSVASHVIGGRMKRMIESFKAGRVSEAAQLNAECFPVFKGLFNCPHPVPNPVPVKYALSLRGLSVGGVRLPLVEADEQEAAFIRKLLG</sequence>
<evidence type="ECO:0000256" key="3">
    <source>
        <dbReference type="ARBA" id="ARBA00007592"/>
    </source>
</evidence>
<dbReference type="InterPro" id="IPR005263">
    <property type="entry name" value="DapA"/>
</dbReference>
<dbReference type="PIRSF" id="PIRSF001365">
    <property type="entry name" value="DHDPS"/>
    <property type="match status" value="1"/>
</dbReference>
<keyword evidence="6 12" id="KW-0028">Amino-acid biosynthesis</keyword>
<dbReference type="UniPathway" id="UPA00034">
    <property type="reaction ID" value="UER00017"/>
</dbReference>
<keyword evidence="9 12" id="KW-0456">Lyase</keyword>
<evidence type="ECO:0000313" key="16">
    <source>
        <dbReference type="EMBL" id="TJY43133.1"/>
    </source>
</evidence>
<dbReference type="InterPro" id="IPR013785">
    <property type="entry name" value="Aldolase_TIM"/>
</dbReference>
<feature type="site" description="Part of a proton relay during catalysis" evidence="12">
    <location>
        <position position="109"/>
    </location>
</feature>
<evidence type="ECO:0000256" key="15">
    <source>
        <dbReference type="PIRSR" id="PIRSR001365-2"/>
    </source>
</evidence>
<evidence type="ECO:0000256" key="9">
    <source>
        <dbReference type="ARBA" id="ARBA00023239"/>
    </source>
</evidence>
<feature type="active site" description="Schiff-base intermediate with substrate" evidence="12 14">
    <location>
        <position position="163"/>
    </location>
</feature>
<dbReference type="Gene3D" id="3.20.20.70">
    <property type="entry name" value="Aldolase class I"/>
    <property type="match status" value="1"/>
</dbReference>
<gene>
    <name evidence="12 16" type="primary">dapA</name>
    <name evidence="16" type="ORF">E5161_04335</name>
</gene>
<keyword evidence="7 12" id="KW-0220">Diaminopimelate biosynthesis</keyword>
<dbReference type="Pfam" id="PF00701">
    <property type="entry name" value="DHDPS"/>
    <property type="match status" value="1"/>
</dbReference>
<dbReference type="HAMAP" id="MF_00418">
    <property type="entry name" value="DapA"/>
    <property type="match status" value="1"/>
</dbReference>
<evidence type="ECO:0000313" key="17">
    <source>
        <dbReference type="Proteomes" id="UP000309673"/>
    </source>
</evidence>
<dbReference type="GO" id="GO:0019877">
    <property type="term" value="P:diaminopimelate biosynthetic process"/>
    <property type="evidence" value="ECO:0007669"/>
    <property type="project" value="UniProtKB-UniRule"/>
</dbReference>
<dbReference type="SUPFAM" id="SSF51569">
    <property type="entry name" value="Aldolase"/>
    <property type="match status" value="1"/>
</dbReference>
<dbReference type="EC" id="4.3.3.7" evidence="4 12"/>
<dbReference type="EMBL" id="SUPK01000002">
    <property type="protein sequence ID" value="TJY43133.1"/>
    <property type="molecule type" value="Genomic_DNA"/>
</dbReference>
<dbReference type="AlphaFoldDB" id="A0A4U0FDX0"/>
<evidence type="ECO:0000256" key="8">
    <source>
        <dbReference type="ARBA" id="ARBA00023154"/>
    </source>
</evidence>
<comment type="caution">
    <text evidence="12">Was originally thought to be a dihydrodipicolinate synthase (DHDPS), catalyzing the condensation of (S)-aspartate-beta-semialdehyde [(S)-ASA] and pyruvate to dihydrodipicolinate (DHDP). However, it was shown in E.coli that the product of the enzymatic reaction is not dihydrodipicolinate but in fact (4S)-4-hydroxy-2,3,4,5-tetrahydro-(2S)-dipicolinic acid (HTPA), and that the consecutive dehydration reaction leading to DHDP is not spontaneous but catalyzed by DapB.</text>
</comment>
<comment type="catalytic activity">
    <reaction evidence="11 12">
        <text>L-aspartate 4-semialdehyde + pyruvate = (2S,4S)-4-hydroxy-2,3,4,5-tetrahydrodipicolinate + H2O + H(+)</text>
        <dbReference type="Rhea" id="RHEA:34171"/>
        <dbReference type="ChEBI" id="CHEBI:15361"/>
        <dbReference type="ChEBI" id="CHEBI:15377"/>
        <dbReference type="ChEBI" id="CHEBI:15378"/>
        <dbReference type="ChEBI" id="CHEBI:67139"/>
        <dbReference type="ChEBI" id="CHEBI:537519"/>
        <dbReference type="EC" id="4.3.3.7"/>
    </reaction>
</comment>
<dbReference type="PROSITE" id="PS00665">
    <property type="entry name" value="DHDPS_1"/>
    <property type="match status" value="1"/>
</dbReference>
<evidence type="ECO:0000256" key="1">
    <source>
        <dbReference type="ARBA" id="ARBA00003294"/>
    </source>
</evidence>
<evidence type="ECO:0000256" key="5">
    <source>
        <dbReference type="ARBA" id="ARBA00022490"/>
    </source>
</evidence>
<dbReference type="PRINTS" id="PR00146">
    <property type="entry name" value="DHPICSNTHASE"/>
</dbReference>
<organism evidence="16 17">
    <name type="scientific">Cohnella pontilimi</name>
    <dbReference type="NCBI Taxonomy" id="2564100"/>
    <lineage>
        <taxon>Bacteria</taxon>
        <taxon>Bacillati</taxon>
        <taxon>Bacillota</taxon>
        <taxon>Bacilli</taxon>
        <taxon>Bacillales</taxon>
        <taxon>Paenibacillaceae</taxon>
        <taxon>Cohnella</taxon>
    </lineage>
</organism>
<comment type="subunit">
    <text evidence="12">Homotetramer; dimer of dimers.</text>
</comment>
<evidence type="ECO:0000256" key="7">
    <source>
        <dbReference type="ARBA" id="ARBA00022915"/>
    </source>
</evidence>
<evidence type="ECO:0000256" key="13">
    <source>
        <dbReference type="PIRNR" id="PIRNR001365"/>
    </source>
</evidence>
<dbReference type="SMART" id="SM01130">
    <property type="entry name" value="DHDPS"/>
    <property type="match status" value="1"/>
</dbReference>
<feature type="binding site" evidence="12 15">
    <location>
        <position position="47"/>
    </location>
    <ligand>
        <name>pyruvate</name>
        <dbReference type="ChEBI" id="CHEBI:15361"/>
    </ligand>
</feature>
<proteinExistence type="inferred from homology"/>
<keyword evidence="8 12" id="KW-0457">Lysine biosynthesis</keyword>
<comment type="caution">
    <text evidence="16">The sequence shown here is derived from an EMBL/GenBank/DDBJ whole genome shotgun (WGS) entry which is preliminary data.</text>
</comment>
<feature type="binding site" evidence="12 15">
    <location>
        <position position="204"/>
    </location>
    <ligand>
        <name>pyruvate</name>
        <dbReference type="ChEBI" id="CHEBI:15361"/>
    </ligand>
</feature>
<dbReference type="InterPro" id="IPR020624">
    <property type="entry name" value="Schiff_base-form_aldolases_CS"/>
</dbReference>
<evidence type="ECO:0000256" key="10">
    <source>
        <dbReference type="ARBA" id="ARBA00023270"/>
    </source>
</evidence>
<evidence type="ECO:0000256" key="6">
    <source>
        <dbReference type="ARBA" id="ARBA00022605"/>
    </source>
</evidence>
<evidence type="ECO:0000256" key="14">
    <source>
        <dbReference type="PIRSR" id="PIRSR001365-1"/>
    </source>
</evidence>
<dbReference type="InterPro" id="IPR002220">
    <property type="entry name" value="DapA-like"/>
</dbReference>
<evidence type="ECO:0000256" key="11">
    <source>
        <dbReference type="ARBA" id="ARBA00047836"/>
    </source>
</evidence>
<evidence type="ECO:0000256" key="12">
    <source>
        <dbReference type="HAMAP-Rule" id="MF_00418"/>
    </source>
</evidence>
<feature type="active site" description="Proton donor/acceptor" evidence="12 14">
    <location>
        <position position="135"/>
    </location>
</feature>
<dbReference type="PANTHER" id="PTHR12128">
    <property type="entry name" value="DIHYDRODIPICOLINATE SYNTHASE"/>
    <property type="match status" value="1"/>
</dbReference>
<comment type="function">
    <text evidence="1 12">Catalyzes the condensation of (S)-aspartate-beta-semialdehyde [(S)-ASA] and pyruvate to 4-hydroxy-tetrahydrodipicolinate (HTPA).</text>
</comment>
<dbReference type="GO" id="GO:0009089">
    <property type="term" value="P:lysine biosynthetic process via diaminopimelate"/>
    <property type="evidence" value="ECO:0007669"/>
    <property type="project" value="UniProtKB-UniRule"/>
</dbReference>
<comment type="subcellular location">
    <subcellularLocation>
        <location evidence="12">Cytoplasm</location>
    </subcellularLocation>
</comment>
<dbReference type="NCBIfam" id="TIGR00674">
    <property type="entry name" value="dapA"/>
    <property type="match status" value="1"/>
</dbReference>
<accession>A0A4U0FDX0</accession>
<comment type="similarity">
    <text evidence="3 12 13">Belongs to the DapA family.</text>
</comment>
<comment type="pathway">
    <text evidence="2 12">Amino-acid biosynthesis; L-lysine biosynthesis via DAP pathway; (S)-tetrahydrodipicolinate from L-aspartate: step 3/4.</text>
</comment>
<dbReference type="Proteomes" id="UP000309673">
    <property type="component" value="Unassembled WGS sequence"/>
</dbReference>
<protein>
    <recommendedName>
        <fullName evidence="4 12">4-hydroxy-tetrahydrodipicolinate synthase</fullName>
        <shortName evidence="12">HTPA synthase</shortName>
        <ecNumber evidence="4 12">4.3.3.7</ecNumber>
    </recommendedName>
</protein>
<dbReference type="CDD" id="cd00950">
    <property type="entry name" value="DHDPS"/>
    <property type="match status" value="1"/>
</dbReference>
<name>A0A4U0FDX0_9BACL</name>
<evidence type="ECO:0000256" key="2">
    <source>
        <dbReference type="ARBA" id="ARBA00005120"/>
    </source>
</evidence>
<keyword evidence="17" id="KW-1185">Reference proteome</keyword>
<dbReference type="PANTHER" id="PTHR12128:SF66">
    <property type="entry name" value="4-HYDROXY-2-OXOGLUTARATE ALDOLASE, MITOCHONDRIAL"/>
    <property type="match status" value="1"/>
</dbReference>
<dbReference type="GO" id="GO:0008840">
    <property type="term" value="F:4-hydroxy-tetrahydrodipicolinate synthase activity"/>
    <property type="evidence" value="ECO:0007669"/>
    <property type="project" value="UniProtKB-UniRule"/>
</dbReference>
<feature type="site" description="Part of a proton relay during catalysis" evidence="12">
    <location>
        <position position="46"/>
    </location>
</feature>